<dbReference type="PROSITE" id="PS50944">
    <property type="entry name" value="HTH_DTXR"/>
    <property type="match status" value="1"/>
</dbReference>
<keyword evidence="5" id="KW-0805">Transcription regulation</keyword>
<evidence type="ECO:0000313" key="10">
    <source>
        <dbReference type="EMBL" id="NCS91286.1"/>
    </source>
</evidence>
<dbReference type="PANTHER" id="PTHR33238:SF7">
    <property type="entry name" value="IRON-DEPENDENT TRANSCRIPTIONAL REGULATOR"/>
    <property type="match status" value="1"/>
</dbReference>
<dbReference type="AlphaFoldDB" id="A0A8J7YZC7"/>
<evidence type="ECO:0000313" key="9">
    <source>
        <dbReference type="EMBL" id="NCN64808.1"/>
    </source>
</evidence>
<dbReference type="InterPro" id="IPR007167">
    <property type="entry name" value="Fe-transptr_FeoA-like"/>
</dbReference>
<keyword evidence="7" id="KW-0804">Transcription</keyword>
<dbReference type="SUPFAM" id="SSF50037">
    <property type="entry name" value="C-terminal domain of transcriptional repressors"/>
    <property type="match status" value="1"/>
</dbReference>
<comment type="similarity">
    <text evidence="2">Belongs to the DtxR/MntR family.</text>
</comment>
<dbReference type="Gene3D" id="2.30.30.90">
    <property type="match status" value="1"/>
</dbReference>
<dbReference type="Pfam" id="PF01325">
    <property type="entry name" value="Fe_dep_repress"/>
    <property type="match status" value="1"/>
</dbReference>
<dbReference type="Proteomes" id="UP000738826">
    <property type="component" value="Unassembled WGS sequence"/>
</dbReference>
<evidence type="ECO:0000256" key="5">
    <source>
        <dbReference type="ARBA" id="ARBA00023015"/>
    </source>
</evidence>
<dbReference type="InterPro" id="IPR008988">
    <property type="entry name" value="Transcriptional_repressor_C"/>
</dbReference>
<gene>
    <name evidence="10" type="ORF">GW779_02525</name>
    <name evidence="9" type="ORF">GW910_01855</name>
</gene>
<dbReference type="GO" id="GO:0005737">
    <property type="term" value="C:cytoplasm"/>
    <property type="evidence" value="ECO:0007669"/>
    <property type="project" value="UniProtKB-SubCell"/>
</dbReference>
<dbReference type="GO" id="GO:0046983">
    <property type="term" value="F:protein dimerization activity"/>
    <property type="evidence" value="ECO:0007669"/>
    <property type="project" value="InterPro"/>
</dbReference>
<comment type="subunit">
    <text evidence="3">Homodimer.</text>
</comment>
<dbReference type="GO" id="GO:0046914">
    <property type="term" value="F:transition metal ion binding"/>
    <property type="evidence" value="ECO:0007669"/>
    <property type="project" value="InterPro"/>
</dbReference>
<dbReference type="Proteomes" id="UP000768163">
    <property type="component" value="Unassembled WGS sequence"/>
</dbReference>
<dbReference type="EMBL" id="JAACQH010000046">
    <property type="protein sequence ID" value="NCS91286.1"/>
    <property type="molecule type" value="Genomic_DNA"/>
</dbReference>
<evidence type="ECO:0000256" key="2">
    <source>
        <dbReference type="ARBA" id="ARBA00007871"/>
    </source>
</evidence>
<dbReference type="SUPFAM" id="SSF46785">
    <property type="entry name" value="Winged helix' DNA-binding domain"/>
    <property type="match status" value="1"/>
</dbReference>
<dbReference type="SMART" id="SM00899">
    <property type="entry name" value="FeoA"/>
    <property type="match status" value="1"/>
</dbReference>
<dbReference type="EMBL" id="JAACVF010000044">
    <property type="protein sequence ID" value="NCN64808.1"/>
    <property type="molecule type" value="Genomic_DNA"/>
</dbReference>
<dbReference type="InterPro" id="IPR038157">
    <property type="entry name" value="FeoA_core_dom"/>
</dbReference>
<dbReference type="InterPro" id="IPR036421">
    <property type="entry name" value="Fe_dep_repressor_sf"/>
</dbReference>
<evidence type="ECO:0000256" key="1">
    <source>
        <dbReference type="ARBA" id="ARBA00004496"/>
    </source>
</evidence>
<comment type="subcellular location">
    <subcellularLocation>
        <location evidence="1">Cytoplasm</location>
    </subcellularLocation>
</comment>
<dbReference type="InterPro" id="IPR001367">
    <property type="entry name" value="Fe_dep_repressor"/>
</dbReference>
<feature type="domain" description="HTH dtxR-type" evidence="8">
    <location>
        <begin position="1"/>
        <end position="69"/>
    </location>
</feature>
<sequence>MVDKNIKVSEKVEEYLEIMYRLKEKGEKITTTVIASLLKISPPSVTEMLDKLAKQGYIEHERYKEIILTKKGEEYGKKILNSHRTWEIFLIDFLRIKVPKDAIHETACKLEHVSSSEIIEGISKLIEKEAIEQDETKQKNEISLTDMHEENNCTVAKIYCGKCCVDQLENLGVTSGKKIKVINKQPYGPITIETSQSKVSIGRKIAGNICVKI</sequence>
<organism evidence="10 11">
    <name type="scientific">Candidatus Altarchaeum hamiconexum</name>
    <dbReference type="NCBI Taxonomy" id="1803513"/>
    <lineage>
        <taxon>Archaea</taxon>
        <taxon>Candidatus Altarchaeota</taxon>
        <taxon>Candidatus Altiarchaeia</taxon>
        <taxon>Candidatus Altarchaeales</taxon>
        <taxon>Candidatus Altarchaeaceae</taxon>
        <taxon>Candidatus Altarchaeum</taxon>
    </lineage>
</organism>
<dbReference type="SMART" id="SM00529">
    <property type="entry name" value="HTH_DTXR"/>
    <property type="match status" value="1"/>
</dbReference>
<dbReference type="GO" id="GO:0003700">
    <property type="term" value="F:DNA-binding transcription factor activity"/>
    <property type="evidence" value="ECO:0007669"/>
    <property type="project" value="InterPro"/>
</dbReference>
<dbReference type="InterPro" id="IPR022687">
    <property type="entry name" value="HTH_DTXR"/>
</dbReference>
<dbReference type="InterPro" id="IPR036390">
    <property type="entry name" value="WH_DNA-bd_sf"/>
</dbReference>
<evidence type="ECO:0000313" key="11">
    <source>
        <dbReference type="Proteomes" id="UP000738826"/>
    </source>
</evidence>
<dbReference type="PANTHER" id="PTHR33238">
    <property type="entry name" value="IRON (METAL) DEPENDENT REPRESSOR, DTXR FAMILY"/>
    <property type="match status" value="1"/>
</dbReference>
<dbReference type="InterPro" id="IPR036388">
    <property type="entry name" value="WH-like_DNA-bd_sf"/>
</dbReference>
<comment type="caution">
    <text evidence="10">The sequence shown here is derived from an EMBL/GenBank/DDBJ whole genome shotgun (WGS) entry which is preliminary data.</text>
</comment>
<evidence type="ECO:0000256" key="6">
    <source>
        <dbReference type="ARBA" id="ARBA00023125"/>
    </source>
</evidence>
<keyword evidence="4" id="KW-0408">Iron</keyword>
<dbReference type="Pfam" id="PF02742">
    <property type="entry name" value="Fe_dep_repr_C"/>
    <property type="match status" value="1"/>
</dbReference>
<dbReference type="InterPro" id="IPR050536">
    <property type="entry name" value="DtxR_MntR_Metal-Reg"/>
</dbReference>
<dbReference type="GO" id="GO:0003677">
    <property type="term" value="F:DNA binding"/>
    <property type="evidence" value="ECO:0007669"/>
    <property type="project" value="UniProtKB-KW"/>
</dbReference>
<dbReference type="Gene3D" id="1.10.60.10">
    <property type="entry name" value="Iron dependent repressor, metal binding and dimerisation domain"/>
    <property type="match status" value="1"/>
</dbReference>
<evidence type="ECO:0000256" key="7">
    <source>
        <dbReference type="ARBA" id="ARBA00023163"/>
    </source>
</evidence>
<dbReference type="InterPro" id="IPR022689">
    <property type="entry name" value="Iron_dep_repressor"/>
</dbReference>
<dbReference type="Gene3D" id="1.10.10.10">
    <property type="entry name" value="Winged helix-like DNA-binding domain superfamily/Winged helix DNA-binding domain"/>
    <property type="match status" value="1"/>
</dbReference>
<proteinExistence type="inferred from homology"/>
<evidence type="ECO:0000259" key="8">
    <source>
        <dbReference type="PROSITE" id="PS50944"/>
    </source>
</evidence>
<name>A0A8J7YZC7_9ARCH</name>
<reference evidence="10" key="1">
    <citation type="submission" date="2019-11" db="EMBL/GenBank/DDBJ databases">
        <title>Lipid analysis of CO2-rich subsurface aquifers suggests an autotrophy-based deep biosphere with lysolipids enriched in CPR bacteria.</title>
        <authorList>
            <person name="Probst A.J."/>
            <person name="Elling F.J."/>
            <person name="Castelle C.J."/>
            <person name="Zhu Q."/>
            <person name="Elvert M."/>
            <person name="Birarda G."/>
            <person name="Holman H.-Y."/>
            <person name="Lane K.R."/>
            <person name="Ladd B."/>
            <person name="Ryan M.C."/>
            <person name="Woyke T."/>
            <person name="Hinrichs K.-U."/>
            <person name="Banfield J.F."/>
        </authorList>
    </citation>
    <scope>NUCLEOTIDE SEQUENCE</scope>
    <source>
        <strain evidence="9">CG_2015-01_33_1645</strain>
        <strain evidence="10">CG_2015-04_33_537</strain>
    </source>
</reference>
<dbReference type="Pfam" id="PF04023">
    <property type="entry name" value="FeoA"/>
    <property type="match status" value="1"/>
</dbReference>
<accession>A0A8J7YZC7</accession>
<protein>
    <submittedName>
        <fullName evidence="10">Metal-dependent transcriptional regulator</fullName>
    </submittedName>
</protein>
<evidence type="ECO:0000256" key="4">
    <source>
        <dbReference type="ARBA" id="ARBA00023004"/>
    </source>
</evidence>
<keyword evidence="6" id="KW-0238">DNA-binding</keyword>
<evidence type="ECO:0000256" key="3">
    <source>
        <dbReference type="ARBA" id="ARBA00011738"/>
    </source>
</evidence>